<evidence type="ECO:0000313" key="5">
    <source>
        <dbReference type="Proteomes" id="UP001430356"/>
    </source>
</evidence>
<feature type="transmembrane region" description="Helical" evidence="1">
    <location>
        <begin position="795"/>
        <end position="814"/>
    </location>
</feature>
<dbReference type="Pfam" id="PF00650">
    <property type="entry name" value="CRAL_TRIO"/>
    <property type="match status" value="1"/>
</dbReference>
<dbReference type="PANTHER" id="PTHR46384">
    <property type="entry name" value="MOTILE SPERM DOMAIN-CONTAINING PROTEIN 2"/>
    <property type="match status" value="1"/>
</dbReference>
<dbReference type="PANTHER" id="PTHR46384:SF2">
    <property type="entry name" value="CRAL-TRIO DOMAIN-CONTAINING PROTEIN"/>
    <property type="match status" value="1"/>
</dbReference>
<evidence type="ECO:0000259" key="3">
    <source>
        <dbReference type="Pfam" id="PF24044"/>
    </source>
</evidence>
<keyword evidence="1" id="KW-0812">Transmembrane</keyword>
<evidence type="ECO:0000256" key="1">
    <source>
        <dbReference type="SAM" id="Phobius"/>
    </source>
</evidence>
<reference evidence="4 5" key="1">
    <citation type="journal article" date="2021" name="MBio">
        <title>A New Model Trypanosomatid, Novymonas esmeraldas: Genomic Perception of Its 'Candidatus Pandoraea novymonadis' Endosymbiont.</title>
        <authorList>
            <person name="Zakharova A."/>
            <person name="Saura A."/>
            <person name="Butenko A."/>
            <person name="Podesvova L."/>
            <person name="Warmusova S."/>
            <person name="Kostygov A.Y."/>
            <person name="Nenarokova A."/>
            <person name="Lukes J."/>
            <person name="Opperdoes F.R."/>
            <person name="Yurchenko V."/>
        </authorList>
    </citation>
    <scope>NUCLEOTIDE SEQUENCE [LARGE SCALE GENOMIC DNA]</scope>
    <source>
        <strain evidence="4 5">E262AT.01</strain>
    </source>
</reference>
<feature type="transmembrane region" description="Helical" evidence="1">
    <location>
        <begin position="769"/>
        <end position="789"/>
    </location>
</feature>
<proteinExistence type="predicted"/>
<organism evidence="4 5">
    <name type="scientific">Novymonas esmeraldas</name>
    <dbReference type="NCBI Taxonomy" id="1808958"/>
    <lineage>
        <taxon>Eukaryota</taxon>
        <taxon>Discoba</taxon>
        <taxon>Euglenozoa</taxon>
        <taxon>Kinetoplastea</taxon>
        <taxon>Metakinetoplastina</taxon>
        <taxon>Trypanosomatida</taxon>
        <taxon>Trypanosomatidae</taxon>
        <taxon>Novymonas</taxon>
    </lineage>
</organism>
<dbReference type="GO" id="GO:0012505">
    <property type="term" value="C:endomembrane system"/>
    <property type="evidence" value="ECO:0007669"/>
    <property type="project" value="TreeGrafter"/>
</dbReference>
<dbReference type="SUPFAM" id="SSF52087">
    <property type="entry name" value="CRAL/TRIO domain"/>
    <property type="match status" value="1"/>
</dbReference>
<dbReference type="InterPro" id="IPR053012">
    <property type="entry name" value="ER-organelle_contact"/>
</dbReference>
<comment type="caution">
    <text evidence="4">The sequence shown here is derived from an EMBL/GenBank/DDBJ whole genome shotgun (WGS) entry which is preliminary data.</text>
</comment>
<dbReference type="InterPro" id="IPR001251">
    <property type="entry name" value="CRAL-TRIO_dom"/>
</dbReference>
<accession>A0AAW0EVK9</accession>
<feature type="transmembrane region" description="Helical" evidence="1">
    <location>
        <begin position="998"/>
        <end position="1018"/>
    </location>
</feature>
<evidence type="ECO:0000313" key="4">
    <source>
        <dbReference type="EMBL" id="KAK7197820.1"/>
    </source>
</evidence>
<keyword evidence="5" id="KW-1185">Reference proteome</keyword>
<dbReference type="GO" id="GO:0140284">
    <property type="term" value="C:endoplasmic reticulum-endosome membrane contact site"/>
    <property type="evidence" value="ECO:0007669"/>
    <property type="project" value="TreeGrafter"/>
</dbReference>
<dbReference type="EMBL" id="JAECZO010000120">
    <property type="protein sequence ID" value="KAK7197820.1"/>
    <property type="molecule type" value="Genomic_DNA"/>
</dbReference>
<feature type="transmembrane region" description="Helical" evidence="1">
    <location>
        <begin position="558"/>
        <end position="577"/>
    </location>
</feature>
<keyword evidence="1" id="KW-0472">Membrane</keyword>
<dbReference type="CDD" id="cd00170">
    <property type="entry name" value="SEC14"/>
    <property type="match status" value="1"/>
</dbReference>
<feature type="transmembrane region" description="Helical" evidence="1">
    <location>
        <begin position="712"/>
        <end position="733"/>
    </location>
</feature>
<feature type="transmembrane region" description="Helical" evidence="1">
    <location>
        <begin position="739"/>
        <end position="762"/>
    </location>
</feature>
<keyword evidence="1" id="KW-1133">Transmembrane helix</keyword>
<gene>
    <name evidence="4" type="ORF">NESM_000735200</name>
</gene>
<feature type="transmembrane region" description="Helical" evidence="1">
    <location>
        <begin position="1030"/>
        <end position="1047"/>
    </location>
</feature>
<feature type="transmembrane region" description="Helical" evidence="1">
    <location>
        <begin position="682"/>
        <end position="700"/>
    </location>
</feature>
<feature type="domain" description="CRAL-TRIO" evidence="2">
    <location>
        <begin position="87"/>
        <end position="234"/>
    </location>
</feature>
<feature type="transmembrane region" description="Helical" evidence="1">
    <location>
        <begin position="826"/>
        <end position="846"/>
    </location>
</feature>
<dbReference type="Pfam" id="PF24044">
    <property type="entry name" value="DUF7353"/>
    <property type="match status" value="1"/>
</dbReference>
<feature type="transmembrane region" description="Helical" evidence="1">
    <location>
        <begin position="650"/>
        <end position="676"/>
    </location>
</feature>
<dbReference type="InterPro" id="IPR036865">
    <property type="entry name" value="CRAL-TRIO_dom_sf"/>
</dbReference>
<sequence length="1137" mass="125571">MKSSYTALSDLGTVALSHRGEIDEVKRQLDIKHGYFDAWIYGFLENKKFNVDETVSKLHRRFAMEVEELASYELTDYMRESLRKGIIQEIGNDKAGRVAFFINTKRDYPQAKYREEQRRSFDMFVSYGTRLRRENKRCQIVMLINQDGAGLFRNVDMTFQADVALRISKFYPGGVDKMYICKMSRTLAAMAKPIFKRLPAIVADRIQIIDDDDIKQGVLLDLFDADVLPVFLGGNNKCDDEEHWNAYADRVENYYAELKRAVNERGLTVKDYELESLGINPATAHETDAAAVGAGTAAAAMSQADTLAHSIRAFPAQPHTREPSLHPVASDAVRPHPLRGPRLSLAHLTDANHTVDPELKPLMTCLTEESYQPSQDHDGADGVGRGASWAEVVAPLPDSLALFFLDELLRWRTAVENVEGAERYKILDGFVSGLQTTTRLGIRGLDVSDRKWYVGVPYPLRALYRILLVGITVMNVLYFAAALVFSAVFSADVIITVFFGFFARPNYVFPLSAVLLMVAIQGASLCTRAADCILAVYNGDVIPVFERLGSYWGTVAEVILFFVLVVVQFVIFCVYAVQDSPLRGLEISFATGWISALLVVAFTHVFFFTGICASVTTRDTDNRLAALPFFLALSFGNASKAEQRGMDTRFMLRTSSYVICGVPLVISMLLGIGFLISRIVSLYVATFVVALVAAYMVHYYSDSLSNSLSGALLRFTLWMMTLVWCYVTFAFGFQNYNNSYGSSVIVASVLNGIFVLLAIVCLRQPGRSWLLRASYIVVMAYIFGCWVSLFPLVDWRMGLFCLAIMLHNVLNIVFAPRTLTSIHASFFLVAAVMLLGTSCVLLGWYGTTLMTTSPQSLPSGPSTAASLSALQLYHRYPICTLSLGQDNSFRIVDIALLNELVGARTGATLTIDFNNWFGTRGVTYNGIVAQLDSDGISWDMHEFQLPAAANTTVLVLNNRYALSSIVAMVGWVDTIALSPLAIFMPYDWIDTMVYVMSFATRLIPFTASDVVGELALYINMRKVELGTDVILAGSGVVGGFLSAAAAVSKTQAIVFASPGLLHCSRKLGVSFEGYHNYVLSIGAYYGVLNYVGGQDSTMSQRLACDGSALYCMRPQFFSTELLSACGDAQGRRHVSSA</sequence>
<feature type="transmembrane region" description="Helical" evidence="1">
    <location>
        <begin position="476"/>
        <end position="502"/>
    </location>
</feature>
<dbReference type="Gene3D" id="3.40.525.10">
    <property type="entry name" value="CRAL-TRIO lipid binding domain"/>
    <property type="match status" value="1"/>
</dbReference>
<evidence type="ECO:0000259" key="2">
    <source>
        <dbReference type="Pfam" id="PF00650"/>
    </source>
</evidence>
<feature type="domain" description="DUF7353" evidence="3">
    <location>
        <begin position="9"/>
        <end position="68"/>
    </location>
</feature>
<feature type="transmembrane region" description="Helical" evidence="1">
    <location>
        <begin position="589"/>
        <end position="616"/>
    </location>
</feature>
<name>A0AAW0EVK9_9TRYP</name>
<protein>
    <submittedName>
        <fullName evidence="4">CRAL/TRIO domain containing protein</fullName>
    </submittedName>
</protein>
<dbReference type="InterPro" id="IPR055777">
    <property type="entry name" value="DUF7353"/>
</dbReference>
<dbReference type="AlphaFoldDB" id="A0AAW0EVK9"/>
<dbReference type="Proteomes" id="UP001430356">
    <property type="component" value="Unassembled WGS sequence"/>
</dbReference>
<feature type="transmembrane region" description="Helical" evidence="1">
    <location>
        <begin position="960"/>
        <end position="986"/>
    </location>
</feature>